<dbReference type="CDD" id="cd00075">
    <property type="entry name" value="HATPase"/>
    <property type="match status" value="1"/>
</dbReference>
<evidence type="ECO:0000256" key="2">
    <source>
        <dbReference type="ARBA" id="ARBA00004370"/>
    </source>
</evidence>
<evidence type="ECO:0000256" key="8">
    <source>
        <dbReference type="SAM" id="Coils"/>
    </source>
</evidence>
<dbReference type="PANTHER" id="PTHR43711">
    <property type="entry name" value="TWO-COMPONENT HISTIDINE KINASE"/>
    <property type="match status" value="1"/>
</dbReference>
<dbReference type="Pfam" id="PF00672">
    <property type="entry name" value="HAMP"/>
    <property type="match status" value="1"/>
</dbReference>
<dbReference type="Pfam" id="PF02518">
    <property type="entry name" value="HATPase_c"/>
    <property type="match status" value="1"/>
</dbReference>
<dbReference type="Gene3D" id="6.10.340.10">
    <property type="match status" value="1"/>
</dbReference>
<keyword evidence="7" id="KW-0902">Two-component regulatory system</keyword>
<feature type="domain" description="Histidine kinase" evidence="10">
    <location>
        <begin position="160"/>
        <end position="376"/>
    </location>
</feature>
<keyword evidence="9" id="KW-0812">Transmembrane</keyword>
<dbReference type="CDD" id="cd06225">
    <property type="entry name" value="HAMP"/>
    <property type="match status" value="1"/>
</dbReference>
<sequence length="395" mass="43110">MMKWLRQLRWKLFISHLIIVLMAYVVLLAAANVLASLGWTGFAPLTLGAAAAETGQLQAGLTTEAGELQEQFQSVIQQALLISGFAALAAAVIVSLFVSRRIVEPIQTLSNVSRRLAQGFYRERTSIHADDEISQLAHSVNQLAEALDQTERRRLALLADVTHELRTPLATIGGYMEGLLDGVVSANPATFNLILRETRRLQRLIEDLELLSRVEAGQLPVVARAIDLLPVLEAQLAQFEPLFSSNQVTLQLDAPAQLPQVWADPDRVAQVLINILANAYRYTPAGGTVTVQVTTDDHEVRVAVIDTGIGIAAEHLPHVFERFYRVDKSRARNSGGSGIGLAIARHLIYAQGGEIWAESDGIGKGARFIFTLPLAPQMAFVRVDHPVTVEAVDTL</sequence>
<dbReference type="AlphaFoldDB" id="A9WJW1"/>
<dbReference type="Gene3D" id="3.30.565.10">
    <property type="entry name" value="Histidine kinase-like ATPase, C-terminal domain"/>
    <property type="match status" value="1"/>
</dbReference>
<dbReference type="RefSeq" id="WP_012259230.1">
    <property type="nucleotide sequence ID" value="NC_010175.1"/>
</dbReference>
<evidence type="ECO:0000256" key="3">
    <source>
        <dbReference type="ARBA" id="ARBA00012438"/>
    </source>
</evidence>
<dbReference type="InterPro" id="IPR036097">
    <property type="entry name" value="HisK_dim/P_sf"/>
</dbReference>
<evidence type="ECO:0000256" key="7">
    <source>
        <dbReference type="ARBA" id="ARBA00023012"/>
    </source>
</evidence>
<dbReference type="InterPro" id="IPR003594">
    <property type="entry name" value="HATPase_dom"/>
</dbReference>
<dbReference type="eggNOG" id="COG5002">
    <property type="taxonomic scope" value="Bacteria"/>
</dbReference>
<dbReference type="InterPro" id="IPR005467">
    <property type="entry name" value="His_kinase_dom"/>
</dbReference>
<keyword evidence="9" id="KW-1133">Transmembrane helix</keyword>
<feature type="coiled-coil region" evidence="8">
    <location>
        <begin position="133"/>
        <end position="160"/>
    </location>
</feature>
<evidence type="ECO:0000313" key="12">
    <source>
        <dbReference type="EMBL" id="ABY36577.1"/>
    </source>
</evidence>
<accession>A9WJW1</accession>
<dbReference type="PATRIC" id="fig|324602.8.peg.3820"/>
<dbReference type="SUPFAM" id="SSF55874">
    <property type="entry name" value="ATPase domain of HSP90 chaperone/DNA topoisomerase II/histidine kinase"/>
    <property type="match status" value="1"/>
</dbReference>
<evidence type="ECO:0000256" key="4">
    <source>
        <dbReference type="ARBA" id="ARBA00022553"/>
    </source>
</evidence>
<dbReference type="eggNOG" id="COG2770">
    <property type="taxonomic scope" value="Bacteria"/>
</dbReference>
<dbReference type="SUPFAM" id="SSF47384">
    <property type="entry name" value="Homodimeric domain of signal transducing histidine kinase"/>
    <property type="match status" value="1"/>
</dbReference>
<dbReference type="Pfam" id="PF00512">
    <property type="entry name" value="HisKA"/>
    <property type="match status" value="1"/>
</dbReference>
<dbReference type="EnsemblBacteria" id="ABY36577">
    <property type="protein sequence ID" value="ABY36577"/>
    <property type="gene ID" value="Caur_3392"/>
</dbReference>
<dbReference type="GO" id="GO:0000155">
    <property type="term" value="F:phosphorelay sensor kinase activity"/>
    <property type="evidence" value="ECO:0000318"/>
    <property type="project" value="GO_Central"/>
</dbReference>
<dbReference type="EC" id="2.7.13.3" evidence="3"/>
<dbReference type="FunFam" id="3.30.565.10:FF:000006">
    <property type="entry name" value="Sensor histidine kinase WalK"/>
    <property type="match status" value="1"/>
</dbReference>
<evidence type="ECO:0000256" key="1">
    <source>
        <dbReference type="ARBA" id="ARBA00000085"/>
    </source>
</evidence>
<dbReference type="PROSITE" id="PS50885">
    <property type="entry name" value="HAMP"/>
    <property type="match status" value="1"/>
</dbReference>
<keyword evidence="9" id="KW-0472">Membrane</keyword>
<name>A9WJW1_CHLAA</name>
<evidence type="ECO:0000256" key="6">
    <source>
        <dbReference type="ARBA" id="ARBA00022777"/>
    </source>
</evidence>
<dbReference type="InterPro" id="IPR003661">
    <property type="entry name" value="HisK_dim/P_dom"/>
</dbReference>
<comment type="subcellular location">
    <subcellularLocation>
        <location evidence="2">Membrane</location>
    </subcellularLocation>
</comment>
<keyword evidence="5 12" id="KW-0808">Transferase</keyword>
<evidence type="ECO:0000259" key="10">
    <source>
        <dbReference type="PROSITE" id="PS50109"/>
    </source>
</evidence>
<dbReference type="Gene3D" id="1.10.287.130">
    <property type="match status" value="1"/>
</dbReference>
<dbReference type="PROSITE" id="PS50109">
    <property type="entry name" value="HIS_KIN"/>
    <property type="match status" value="1"/>
</dbReference>
<feature type="domain" description="HAMP" evidence="11">
    <location>
        <begin position="100"/>
        <end position="152"/>
    </location>
</feature>
<comment type="catalytic activity">
    <reaction evidence="1">
        <text>ATP + protein L-histidine = ADP + protein N-phospho-L-histidine.</text>
        <dbReference type="EC" id="2.7.13.3"/>
    </reaction>
</comment>
<dbReference type="SUPFAM" id="SSF158472">
    <property type="entry name" value="HAMP domain-like"/>
    <property type="match status" value="1"/>
</dbReference>
<dbReference type="GO" id="GO:0000160">
    <property type="term" value="P:phosphorelay signal transduction system"/>
    <property type="evidence" value="ECO:0000318"/>
    <property type="project" value="GO_Central"/>
</dbReference>
<dbReference type="PRINTS" id="PR00344">
    <property type="entry name" value="BCTRLSENSOR"/>
</dbReference>
<feature type="transmembrane region" description="Helical" evidence="9">
    <location>
        <begin position="12"/>
        <end position="35"/>
    </location>
</feature>
<dbReference type="FunCoup" id="A9WJW1">
    <property type="interactions" value="74"/>
</dbReference>
<proteinExistence type="predicted"/>
<evidence type="ECO:0000259" key="11">
    <source>
        <dbReference type="PROSITE" id="PS50885"/>
    </source>
</evidence>
<dbReference type="SMART" id="SM00304">
    <property type="entry name" value="HAMP"/>
    <property type="match status" value="1"/>
</dbReference>
<evidence type="ECO:0000256" key="5">
    <source>
        <dbReference type="ARBA" id="ARBA00022679"/>
    </source>
</evidence>
<dbReference type="HOGENOM" id="CLU_000445_89_3_0"/>
<dbReference type="KEGG" id="cau:Caur_3392"/>
<feature type="transmembrane region" description="Helical" evidence="9">
    <location>
        <begin position="75"/>
        <end position="98"/>
    </location>
</feature>
<dbReference type="STRING" id="324602.Caur_3392"/>
<dbReference type="InterPro" id="IPR036890">
    <property type="entry name" value="HATPase_C_sf"/>
</dbReference>
<dbReference type="InterPro" id="IPR004358">
    <property type="entry name" value="Sig_transdc_His_kin-like_C"/>
</dbReference>
<evidence type="ECO:0000256" key="9">
    <source>
        <dbReference type="SAM" id="Phobius"/>
    </source>
</evidence>
<dbReference type="InterPro" id="IPR003660">
    <property type="entry name" value="HAMP_dom"/>
</dbReference>
<dbReference type="SMART" id="SM00387">
    <property type="entry name" value="HATPase_c"/>
    <property type="match status" value="1"/>
</dbReference>
<protein>
    <recommendedName>
        <fullName evidence="3">histidine kinase</fullName>
        <ecNumber evidence="3">2.7.13.3</ecNumber>
    </recommendedName>
</protein>
<keyword evidence="6 12" id="KW-0418">Kinase</keyword>
<dbReference type="GO" id="GO:0009927">
    <property type="term" value="F:histidine phosphotransfer kinase activity"/>
    <property type="evidence" value="ECO:0000318"/>
    <property type="project" value="GO_Central"/>
</dbReference>
<dbReference type="Proteomes" id="UP000002008">
    <property type="component" value="Chromosome"/>
</dbReference>
<dbReference type="EMBL" id="CP000909">
    <property type="protein sequence ID" value="ABY36577.1"/>
    <property type="molecule type" value="Genomic_DNA"/>
</dbReference>
<dbReference type="CDD" id="cd00082">
    <property type="entry name" value="HisKA"/>
    <property type="match status" value="1"/>
</dbReference>
<dbReference type="InParanoid" id="A9WJW1"/>
<dbReference type="GO" id="GO:0005886">
    <property type="term" value="C:plasma membrane"/>
    <property type="evidence" value="ECO:0000318"/>
    <property type="project" value="GO_Central"/>
</dbReference>
<keyword evidence="8" id="KW-0175">Coiled coil</keyword>
<keyword evidence="4" id="KW-0597">Phosphoprotein</keyword>
<keyword evidence="13" id="KW-1185">Reference proteome</keyword>
<dbReference type="FunFam" id="1.10.287.130:FF:000136">
    <property type="entry name" value="Histidine kinase"/>
    <property type="match status" value="1"/>
</dbReference>
<dbReference type="InterPro" id="IPR050736">
    <property type="entry name" value="Sensor_HK_Regulatory"/>
</dbReference>
<evidence type="ECO:0000313" key="13">
    <source>
        <dbReference type="Proteomes" id="UP000002008"/>
    </source>
</evidence>
<dbReference type="PANTHER" id="PTHR43711:SF1">
    <property type="entry name" value="HISTIDINE KINASE 1"/>
    <property type="match status" value="1"/>
</dbReference>
<organism evidence="12 13">
    <name type="scientific">Chloroflexus aurantiacus (strain ATCC 29366 / DSM 635 / J-10-fl)</name>
    <dbReference type="NCBI Taxonomy" id="324602"/>
    <lineage>
        <taxon>Bacteria</taxon>
        <taxon>Bacillati</taxon>
        <taxon>Chloroflexota</taxon>
        <taxon>Chloroflexia</taxon>
        <taxon>Chloroflexales</taxon>
        <taxon>Chloroflexineae</taxon>
        <taxon>Chloroflexaceae</taxon>
        <taxon>Chloroflexus</taxon>
    </lineage>
</organism>
<dbReference type="SMART" id="SM00388">
    <property type="entry name" value="HisKA"/>
    <property type="match status" value="1"/>
</dbReference>
<reference evidence="13" key="1">
    <citation type="journal article" date="2011" name="BMC Genomics">
        <title>Complete genome sequence of the filamentous anoxygenic phototrophic bacterium Chloroflexus aurantiacus.</title>
        <authorList>
            <person name="Tang K.H."/>
            <person name="Barry K."/>
            <person name="Chertkov O."/>
            <person name="Dalin E."/>
            <person name="Han C.S."/>
            <person name="Hauser L.J."/>
            <person name="Honchak B.M."/>
            <person name="Karbach L.E."/>
            <person name="Land M.L."/>
            <person name="Lapidus A."/>
            <person name="Larimer F.W."/>
            <person name="Mikhailova N."/>
            <person name="Pitluck S."/>
            <person name="Pierson B.K."/>
            <person name="Blankenship R.E."/>
        </authorList>
    </citation>
    <scope>NUCLEOTIDE SEQUENCE [LARGE SCALE GENOMIC DNA]</scope>
    <source>
        <strain evidence="13">ATCC 29366 / DSM 635 / J-10-fl</strain>
    </source>
</reference>
<gene>
    <name evidence="12" type="ordered locus">Caur_3392</name>
</gene>